<dbReference type="InterPro" id="IPR036188">
    <property type="entry name" value="FAD/NAD-bd_sf"/>
</dbReference>
<comment type="caution">
    <text evidence="2">The sequence shown here is derived from an EMBL/GenBank/DDBJ whole genome shotgun (WGS) entry which is preliminary data.</text>
</comment>
<dbReference type="PRINTS" id="PR00419">
    <property type="entry name" value="ADXRDTASE"/>
</dbReference>
<accession>A0ABU2TX27</accession>
<dbReference type="SUPFAM" id="SSF51905">
    <property type="entry name" value="FAD/NAD(P)-binding domain"/>
    <property type="match status" value="1"/>
</dbReference>
<dbReference type="PROSITE" id="PS51318">
    <property type="entry name" value="TAT"/>
    <property type="match status" value="1"/>
</dbReference>
<dbReference type="EMBL" id="JAVREY010000024">
    <property type="protein sequence ID" value="MDT0465474.1"/>
    <property type="molecule type" value="Genomic_DNA"/>
</dbReference>
<dbReference type="Gene3D" id="3.50.50.60">
    <property type="entry name" value="FAD/NAD(P)-binding domain"/>
    <property type="match status" value="1"/>
</dbReference>
<dbReference type="PANTHER" id="PTHR42923:SF46">
    <property type="entry name" value="AMINE OXIDASE"/>
    <property type="match status" value="1"/>
</dbReference>
<feature type="region of interest" description="Disordered" evidence="1">
    <location>
        <begin position="24"/>
        <end position="45"/>
    </location>
</feature>
<organism evidence="2 3">
    <name type="scientific">Streptomyces gibsoniae</name>
    <dbReference type="NCBI Taxonomy" id="3075529"/>
    <lineage>
        <taxon>Bacteria</taxon>
        <taxon>Bacillati</taxon>
        <taxon>Actinomycetota</taxon>
        <taxon>Actinomycetes</taxon>
        <taxon>Kitasatosporales</taxon>
        <taxon>Streptomycetaceae</taxon>
        <taxon>Streptomyces</taxon>
    </lineage>
</organism>
<dbReference type="PANTHER" id="PTHR42923">
    <property type="entry name" value="PROTOPORPHYRINOGEN OXIDASE"/>
    <property type="match status" value="1"/>
</dbReference>
<dbReference type="Proteomes" id="UP001183809">
    <property type="component" value="Unassembled WGS sequence"/>
</dbReference>
<evidence type="ECO:0000256" key="1">
    <source>
        <dbReference type="SAM" id="MobiDB-lite"/>
    </source>
</evidence>
<name>A0ABU2TX27_9ACTN</name>
<dbReference type="InterPro" id="IPR050464">
    <property type="entry name" value="Zeta_carotene_desat/Oxidored"/>
</dbReference>
<proteinExistence type="predicted"/>
<sequence length="134" mass="14020">MATEHTQQPQPTSGHSRRRFLTAAGGAVGATALRPGPRAAAATPSRRHVAVLGGGVSGLSAAHELAERGYAVTVYEYYDTLGGKARSMNVPGTAADGRKPLPGEHGFRFFPGFYRNLPERTAPGTRSSPSCGRS</sequence>
<protein>
    <submittedName>
        <fullName evidence="2">FAD-dependent oxidoreductase</fullName>
    </submittedName>
</protein>
<gene>
    <name evidence="2" type="ORF">RM764_21130</name>
</gene>
<reference evidence="3" key="1">
    <citation type="submission" date="2023-07" db="EMBL/GenBank/DDBJ databases">
        <title>30 novel species of actinomycetes from the DSMZ collection.</title>
        <authorList>
            <person name="Nouioui I."/>
        </authorList>
    </citation>
    <scope>NUCLEOTIDE SEQUENCE [LARGE SCALE GENOMIC DNA]</scope>
    <source>
        <strain evidence="3">DSM 41699</strain>
    </source>
</reference>
<dbReference type="RefSeq" id="WP_311696942.1">
    <property type="nucleotide sequence ID" value="NZ_JAVREY010000024.1"/>
</dbReference>
<dbReference type="Pfam" id="PF13450">
    <property type="entry name" value="NAD_binding_8"/>
    <property type="match status" value="1"/>
</dbReference>
<evidence type="ECO:0000313" key="2">
    <source>
        <dbReference type="EMBL" id="MDT0465474.1"/>
    </source>
</evidence>
<dbReference type="InterPro" id="IPR006311">
    <property type="entry name" value="TAT_signal"/>
</dbReference>
<evidence type="ECO:0000313" key="3">
    <source>
        <dbReference type="Proteomes" id="UP001183809"/>
    </source>
</evidence>
<keyword evidence="3" id="KW-1185">Reference proteome</keyword>